<evidence type="ECO:0000313" key="2">
    <source>
        <dbReference type="EMBL" id="PAN41598.1"/>
    </source>
</evidence>
<name>A0A2S3IDM9_9POAL</name>
<feature type="transmembrane region" description="Helical" evidence="1">
    <location>
        <begin position="125"/>
        <end position="145"/>
    </location>
</feature>
<sequence length="255" mass="28878">MAGLSDDFAGSYSRRAQMALSSAADSVRRMFSDLGKSRREYEESLKNMSEEEVKEETSKSLDEYRSLCLAGVTSMLWEDTYSLTKKLHGVYPVVAAMSSIFFLLALLFILLGLAASTFSRSAPNAMALAGNGGLWSVLFIIAAAHFEMMDILPMVLLCFCCVISISIFTTYWYLCSRDLKILLMIAKCLFNILYTVWWCFKAICRYVGVKVVNFFHGRASRQQNHAGDIELCEMRRSENGNADEIVRQQHNRHFL</sequence>
<dbReference type="AlphaFoldDB" id="A0A2S3IDM9"/>
<feature type="transmembrane region" description="Helical" evidence="1">
    <location>
        <begin position="181"/>
        <end position="198"/>
    </location>
</feature>
<evidence type="ECO:0000256" key="1">
    <source>
        <dbReference type="SAM" id="Phobius"/>
    </source>
</evidence>
<reference evidence="2" key="1">
    <citation type="submission" date="2018-04" db="EMBL/GenBank/DDBJ databases">
        <title>WGS assembly of Panicum hallii.</title>
        <authorList>
            <person name="Lovell J."/>
            <person name="Jenkins J."/>
            <person name="Lowry D."/>
            <person name="Mamidi S."/>
            <person name="Sreedasyam A."/>
            <person name="Weng X."/>
            <person name="Barry K."/>
            <person name="Bonette J."/>
            <person name="Campitelli B."/>
            <person name="Daum C."/>
            <person name="Gordon S."/>
            <person name="Gould B."/>
            <person name="Lipzen A."/>
            <person name="Macqueen A."/>
            <person name="Palacio-Mejia J."/>
            <person name="Plott C."/>
            <person name="Shakirov E."/>
            <person name="Shu S."/>
            <person name="Yoshinaga Y."/>
            <person name="Zane M."/>
            <person name="Rokhsar D."/>
            <person name="Grimwood J."/>
            <person name="Schmutz J."/>
            <person name="Juenger T."/>
        </authorList>
    </citation>
    <scope>NUCLEOTIDE SEQUENCE [LARGE SCALE GENOMIC DNA]</scope>
    <source>
        <strain evidence="2">FIL2</strain>
    </source>
</reference>
<feature type="transmembrane region" description="Helical" evidence="1">
    <location>
        <begin position="90"/>
        <end position="113"/>
    </location>
</feature>
<protein>
    <submittedName>
        <fullName evidence="2">Uncharacterized protein</fullName>
    </submittedName>
</protein>
<proteinExistence type="predicted"/>
<accession>A0A2S3IDM9</accession>
<keyword evidence="1" id="KW-0812">Transmembrane</keyword>
<dbReference type="Gramene" id="PAN41598">
    <property type="protein sequence ID" value="PAN41598"/>
    <property type="gene ID" value="PAHAL_8G055600"/>
</dbReference>
<gene>
    <name evidence="2" type="ORF">PAHAL_8G055600</name>
</gene>
<keyword evidence="1" id="KW-1133">Transmembrane helix</keyword>
<dbReference type="EMBL" id="CM008053">
    <property type="protein sequence ID" value="PAN41598.1"/>
    <property type="molecule type" value="Genomic_DNA"/>
</dbReference>
<keyword evidence="1" id="KW-0472">Membrane</keyword>
<dbReference type="Proteomes" id="UP000243499">
    <property type="component" value="Chromosome 8"/>
</dbReference>
<organism evidence="2">
    <name type="scientific">Panicum hallii</name>
    <dbReference type="NCBI Taxonomy" id="206008"/>
    <lineage>
        <taxon>Eukaryota</taxon>
        <taxon>Viridiplantae</taxon>
        <taxon>Streptophyta</taxon>
        <taxon>Embryophyta</taxon>
        <taxon>Tracheophyta</taxon>
        <taxon>Spermatophyta</taxon>
        <taxon>Magnoliopsida</taxon>
        <taxon>Liliopsida</taxon>
        <taxon>Poales</taxon>
        <taxon>Poaceae</taxon>
        <taxon>PACMAD clade</taxon>
        <taxon>Panicoideae</taxon>
        <taxon>Panicodae</taxon>
        <taxon>Paniceae</taxon>
        <taxon>Panicinae</taxon>
        <taxon>Panicum</taxon>
        <taxon>Panicum sect. Panicum</taxon>
    </lineage>
</organism>
<feature type="transmembrane region" description="Helical" evidence="1">
    <location>
        <begin position="151"/>
        <end position="174"/>
    </location>
</feature>